<name>A0A0C9WZZ4_9AGAR</name>
<protein>
    <submittedName>
        <fullName evidence="1">Uncharacterized protein</fullName>
    </submittedName>
</protein>
<dbReference type="AlphaFoldDB" id="A0A0C9WZZ4"/>
<reference evidence="1 2" key="1">
    <citation type="submission" date="2014-04" db="EMBL/GenBank/DDBJ databases">
        <authorList>
            <consortium name="DOE Joint Genome Institute"/>
            <person name="Kuo A."/>
            <person name="Kohler A."/>
            <person name="Nagy L.G."/>
            <person name="Floudas D."/>
            <person name="Copeland A."/>
            <person name="Barry K.W."/>
            <person name="Cichocki N."/>
            <person name="Veneault-Fourrey C."/>
            <person name="LaButti K."/>
            <person name="Lindquist E.A."/>
            <person name="Lipzen A."/>
            <person name="Lundell T."/>
            <person name="Morin E."/>
            <person name="Murat C."/>
            <person name="Sun H."/>
            <person name="Tunlid A."/>
            <person name="Henrissat B."/>
            <person name="Grigoriev I.V."/>
            <person name="Hibbett D.S."/>
            <person name="Martin F."/>
            <person name="Nordberg H.P."/>
            <person name="Cantor M.N."/>
            <person name="Hua S.X."/>
        </authorList>
    </citation>
    <scope>NUCLEOTIDE SEQUENCE [LARGE SCALE GENOMIC DNA]</scope>
    <source>
        <strain evidence="1 2">LaAM-08-1</strain>
    </source>
</reference>
<organism evidence="1 2">
    <name type="scientific">Laccaria amethystina LaAM-08-1</name>
    <dbReference type="NCBI Taxonomy" id="1095629"/>
    <lineage>
        <taxon>Eukaryota</taxon>
        <taxon>Fungi</taxon>
        <taxon>Dikarya</taxon>
        <taxon>Basidiomycota</taxon>
        <taxon>Agaricomycotina</taxon>
        <taxon>Agaricomycetes</taxon>
        <taxon>Agaricomycetidae</taxon>
        <taxon>Agaricales</taxon>
        <taxon>Agaricineae</taxon>
        <taxon>Hydnangiaceae</taxon>
        <taxon>Laccaria</taxon>
    </lineage>
</organism>
<gene>
    <name evidence="1" type="ORF">K443DRAFT_355003</name>
</gene>
<keyword evidence="2" id="KW-1185">Reference proteome</keyword>
<reference evidence="2" key="2">
    <citation type="submission" date="2015-01" db="EMBL/GenBank/DDBJ databases">
        <title>Evolutionary Origins and Diversification of the Mycorrhizal Mutualists.</title>
        <authorList>
            <consortium name="DOE Joint Genome Institute"/>
            <consortium name="Mycorrhizal Genomics Consortium"/>
            <person name="Kohler A."/>
            <person name="Kuo A."/>
            <person name="Nagy L.G."/>
            <person name="Floudas D."/>
            <person name="Copeland A."/>
            <person name="Barry K.W."/>
            <person name="Cichocki N."/>
            <person name="Veneault-Fourrey C."/>
            <person name="LaButti K."/>
            <person name="Lindquist E.A."/>
            <person name="Lipzen A."/>
            <person name="Lundell T."/>
            <person name="Morin E."/>
            <person name="Murat C."/>
            <person name="Riley R."/>
            <person name="Ohm R."/>
            <person name="Sun H."/>
            <person name="Tunlid A."/>
            <person name="Henrissat B."/>
            <person name="Grigoriev I.V."/>
            <person name="Hibbett D.S."/>
            <person name="Martin F."/>
        </authorList>
    </citation>
    <scope>NUCLEOTIDE SEQUENCE [LARGE SCALE GENOMIC DNA]</scope>
    <source>
        <strain evidence="2">LaAM-08-1</strain>
    </source>
</reference>
<dbReference type="HOGENOM" id="CLU_2373114_0_0_1"/>
<evidence type="ECO:0000313" key="1">
    <source>
        <dbReference type="EMBL" id="KIJ94558.1"/>
    </source>
</evidence>
<accession>A0A0C9WZZ4</accession>
<dbReference type="Proteomes" id="UP000054477">
    <property type="component" value="Unassembled WGS sequence"/>
</dbReference>
<evidence type="ECO:0000313" key="2">
    <source>
        <dbReference type="Proteomes" id="UP000054477"/>
    </source>
</evidence>
<proteinExistence type="predicted"/>
<dbReference type="EMBL" id="KN838787">
    <property type="protein sequence ID" value="KIJ94558.1"/>
    <property type="molecule type" value="Genomic_DNA"/>
</dbReference>
<sequence length="95" mass="10426">MHTADDVSSIKQIYIVAKRTNLLISSHIPIPIAQATDTVLFPASVQAGTTLYVCDSPSLVGLARDPAFLLKVVKRIVKSSCNRLHASRVRYSPHR</sequence>